<dbReference type="Pfam" id="PF02607">
    <property type="entry name" value="B12-binding_2"/>
    <property type="match status" value="1"/>
</dbReference>
<dbReference type="PANTHER" id="PTHR45833">
    <property type="entry name" value="METHIONINE SYNTHASE"/>
    <property type="match status" value="1"/>
</dbReference>
<sequence>MDYQKKLTKAMAELDEENVLKYVQIMLASGYSHAAIRKCLTEGSEEVGSYFEDGEYFIADLIVSGMIYQHALSLLIPPLESGDPRPVGRAVIGVVEGDIHDIGKDIVVSLLRSERFEVIDLGVDVKPQRFVHALRTYHPNIILLSGLLSASVSAVARTMKELNAEPGRRDTIIYIGGQCASEQLCTQTGADNWGYDTIYTVDFCKKVIENSYAKNN</sequence>
<protein>
    <submittedName>
        <fullName evidence="5">Cobalamin B12-binding domain-containing protein</fullName>
    </submittedName>
</protein>
<evidence type="ECO:0000313" key="5">
    <source>
        <dbReference type="EMBL" id="QNM09922.1"/>
    </source>
</evidence>
<dbReference type="Pfam" id="PF02310">
    <property type="entry name" value="B12-binding"/>
    <property type="match status" value="1"/>
</dbReference>
<dbReference type="GO" id="GO:0008705">
    <property type="term" value="F:methionine synthase activity"/>
    <property type="evidence" value="ECO:0007669"/>
    <property type="project" value="TreeGrafter"/>
</dbReference>
<evidence type="ECO:0000256" key="2">
    <source>
        <dbReference type="ARBA" id="ARBA00023285"/>
    </source>
</evidence>
<proteinExistence type="predicted"/>
<dbReference type="InterPro" id="IPR036594">
    <property type="entry name" value="Meth_synthase_dom"/>
</dbReference>
<accession>A0A7G9GGJ0</accession>
<dbReference type="GO" id="GO:0046653">
    <property type="term" value="P:tetrahydrofolate metabolic process"/>
    <property type="evidence" value="ECO:0007669"/>
    <property type="project" value="TreeGrafter"/>
</dbReference>
<dbReference type="PANTHER" id="PTHR45833:SF1">
    <property type="entry name" value="METHIONINE SYNTHASE"/>
    <property type="match status" value="1"/>
</dbReference>
<dbReference type="Proteomes" id="UP000515860">
    <property type="component" value="Chromosome"/>
</dbReference>
<dbReference type="EMBL" id="CP060635">
    <property type="protein sequence ID" value="QNM09922.1"/>
    <property type="molecule type" value="Genomic_DNA"/>
</dbReference>
<dbReference type="SUPFAM" id="SSF52242">
    <property type="entry name" value="Cobalamin (vitamin B12)-binding domain"/>
    <property type="match status" value="1"/>
</dbReference>
<evidence type="ECO:0000313" key="6">
    <source>
        <dbReference type="Proteomes" id="UP000515860"/>
    </source>
</evidence>
<feature type="domain" description="B12-binding" evidence="3">
    <location>
        <begin position="87"/>
        <end position="215"/>
    </location>
</feature>
<dbReference type="SUPFAM" id="SSF47644">
    <property type="entry name" value="Methionine synthase domain"/>
    <property type="match status" value="1"/>
</dbReference>
<gene>
    <name evidence="5" type="ORF">H9Q79_06475</name>
</gene>
<dbReference type="AlphaFoldDB" id="A0A7G9GGJ0"/>
<dbReference type="PROSITE" id="PS51332">
    <property type="entry name" value="B12_BINDING"/>
    <property type="match status" value="1"/>
</dbReference>
<dbReference type="GO" id="GO:0050667">
    <property type="term" value="P:homocysteine metabolic process"/>
    <property type="evidence" value="ECO:0007669"/>
    <property type="project" value="TreeGrafter"/>
</dbReference>
<evidence type="ECO:0000259" key="4">
    <source>
        <dbReference type="PROSITE" id="PS51337"/>
    </source>
</evidence>
<keyword evidence="2" id="KW-0170">Cobalt</keyword>
<dbReference type="GO" id="GO:0046872">
    <property type="term" value="F:metal ion binding"/>
    <property type="evidence" value="ECO:0007669"/>
    <property type="project" value="UniProtKB-KW"/>
</dbReference>
<keyword evidence="6" id="KW-1185">Reference proteome</keyword>
<dbReference type="SMART" id="SM01018">
    <property type="entry name" value="B12-binding_2"/>
    <property type="match status" value="1"/>
</dbReference>
<name>A0A7G9GGJ0_9FIRM</name>
<organism evidence="5 6">
    <name type="scientific">Wansuia hejianensis</name>
    <dbReference type="NCBI Taxonomy" id="2763667"/>
    <lineage>
        <taxon>Bacteria</taxon>
        <taxon>Bacillati</taxon>
        <taxon>Bacillota</taxon>
        <taxon>Clostridia</taxon>
        <taxon>Lachnospirales</taxon>
        <taxon>Lachnospiraceae</taxon>
        <taxon>Wansuia</taxon>
    </lineage>
</organism>
<dbReference type="InterPro" id="IPR036724">
    <property type="entry name" value="Cobalamin-bd_sf"/>
</dbReference>
<dbReference type="GO" id="GO:0031419">
    <property type="term" value="F:cobalamin binding"/>
    <property type="evidence" value="ECO:0007669"/>
    <property type="project" value="InterPro"/>
</dbReference>
<dbReference type="GO" id="GO:0005829">
    <property type="term" value="C:cytosol"/>
    <property type="evidence" value="ECO:0007669"/>
    <property type="project" value="TreeGrafter"/>
</dbReference>
<keyword evidence="1" id="KW-0479">Metal-binding</keyword>
<reference evidence="5 6" key="1">
    <citation type="submission" date="2020-08" db="EMBL/GenBank/DDBJ databases">
        <authorList>
            <person name="Liu C."/>
            <person name="Sun Q."/>
        </authorList>
    </citation>
    <scope>NUCLEOTIDE SEQUENCE [LARGE SCALE GENOMIC DNA]</scope>
    <source>
        <strain evidence="5 6">NSJ-29</strain>
    </source>
</reference>
<feature type="domain" description="B12-binding N-terminal" evidence="4">
    <location>
        <begin position="1"/>
        <end position="87"/>
    </location>
</feature>
<dbReference type="PROSITE" id="PS51337">
    <property type="entry name" value="B12_BINDING_NTER"/>
    <property type="match status" value="1"/>
</dbReference>
<evidence type="ECO:0000256" key="1">
    <source>
        <dbReference type="ARBA" id="ARBA00022723"/>
    </source>
</evidence>
<evidence type="ECO:0000259" key="3">
    <source>
        <dbReference type="PROSITE" id="PS51332"/>
    </source>
</evidence>
<dbReference type="InterPro" id="IPR006158">
    <property type="entry name" value="Cobalamin-bd"/>
</dbReference>
<dbReference type="InterPro" id="IPR050554">
    <property type="entry name" value="Met_Synthase/Corrinoid"/>
</dbReference>
<dbReference type="Gene3D" id="3.40.50.280">
    <property type="entry name" value="Cobalamin-binding domain"/>
    <property type="match status" value="1"/>
</dbReference>
<dbReference type="RefSeq" id="WP_249329464.1">
    <property type="nucleotide sequence ID" value="NZ_CP060635.1"/>
</dbReference>
<dbReference type="KEGG" id="whj:H9Q79_06475"/>
<dbReference type="InterPro" id="IPR003759">
    <property type="entry name" value="Cbl-bd_cap"/>
</dbReference>
<dbReference type="Gene3D" id="1.10.1240.10">
    <property type="entry name" value="Methionine synthase domain"/>
    <property type="match status" value="1"/>
</dbReference>